<evidence type="ECO:0000256" key="1">
    <source>
        <dbReference type="ARBA" id="ARBA00004328"/>
    </source>
</evidence>
<keyword evidence="4" id="KW-1185">Reference proteome</keyword>
<organism evidence="3 4">
    <name type="scientific">Cupriavidus yeoncheonensis</name>
    <dbReference type="NCBI Taxonomy" id="1462994"/>
    <lineage>
        <taxon>Bacteria</taxon>
        <taxon>Pseudomonadati</taxon>
        <taxon>Pseudomonadota</taxon>
        <taxon>Betaproteobacteria</taxon>
        <taxon>Burkholderiales</taxon>
        <taxon>Burkholderiaceae</taxon>
        <taxon>Cupriavidus</taxon>
    </lineage>
</organism>
<dbReference type="Pfam" id="PF05065">
    <property type="entry name" value="Phage_capsid"/>
    <property type="match status" value="1"/>
</dbReference>
<protein>
    <recommendedName>
        <fullName evidence="2">Phage capsid-like C-terminal domain-containing protein</fullName>
    </recommendedName>
</protein>
<evidence type="ECO:0000313" key="3">
    <source>
        <dbReference type="EMBL" id="CAG2142762.1"/>
    </source>
</evidence>
<dbReference type="Proteomes" id="UP000672934">
    <property type="component" value="Unassembled WGS sequence"/>
</dbReference>
<dbReference type="InterPro" id="IPR024455">
    <property type="entry name" value="Phage_capsid"/>
</dbReference>
<comment type="caution">
    <text evidence="3">The sequence shown here is derived from an EMBL/GenBank/DDBJ whole genome shotgun (WGS) entry which is preliminary data.</text>
</comment>
<feature type="domain" description="Phage capsid-like C-terminal" evidence="2">
    <location>
        <begin position="2"/>
        <end position="107"/>
    </location>
</feature>
<evidence type="ECO:0000259" key="2">
    <source>
        <dbReference type="Pfam" id="PF05065"/>
    </source>
</evidence>
<dbReference type="NCBIfam" id="TIGR01554">
    <property type="entry name" value="major_cap_HK97"/>
    <property type="match status" value="1"/>
</dbReference>
<accession>A0A916IU98</accession>
<dbReference type="Gene3D" id="3.30.2320.10">
    <property type="entry name" value="hypothetical protein PF0899 domain"/>
    <property type="match status" value="1"/>
</dbReference>
<reference evidence="3" key="1">
    <citation type="submission" date="2021-03" db="EMBL/GenBank/DDBJ databases">
        <authorList>
            <person name="Peeters C."/>
        </authorList>
    </citation>
    <scope>NUCLEOTIDE SEQUENCE</scope>
    <source>
        <strain evidence="3">LMG 31506</strain>
    </source>
</reference>
<evidence type="ECO:0000313" key="4">
    <source>
        <dbReference type="Proteomes" id="UP000672934"/>
    </source>
</evidence>
<comment type="subcellular location">
    <subcellularLocation>
        <location evidence="1">Virion</location>
    </subcellularLocation>
</comment>
<dbReference type="EMBL" id="CAJPUY010000009">
    <property type="protein sequence ID" value="CAG2142762.1"/>
    <property type="molecule type" value="Genomic_DNA"/>
</dbReference>
<dbReference type="AlphaFoldDB" id="A0A916IU98"/>
<sequence>MLLNTADWRAIRGAKDDVGDYLMPGAPAGQTAEIVWNLRVASLASMPAGSFVVLDGGFVALLDRMQASVEISREDADNFTKNLVTILIEERVGTLVQDLNAMRKGTFPAPVA</sequence>
<dbReference type="InterPro" id="IPR054612">
    <property type="entry name" value="Phage_capsid-like_C"/>
</dbReference>
<dbReference type="SUPFAM" id="SSF56563">
    <property type="entry name" value="Major capsid protein gp5"/>
    <property type="match status" value="1"/>
</dbReference>
<proteinExistence type="predicted"/>
<name>A0A916IU98_9BURK</name>
<gene>
    <name evidence="3" type="ORF">LMG31506_02701</name>
</gene>